<dbReference type="SUPFAM" id="SSF54909">
    <property type="entry name" value="Dimeric alpha+beta barrel"/>
    <property type="match status" value="1"/>
</dbReference>
<keyword evidence="2" id="KW-0560">Oxidoreductase</keyword>
<dbReference type="Proteomes" id="UP000004550">
    <property type="component" value="Chromosome"/>
</dbReference>
<gene>
    <name evidence="2" type="ORF">SIDU_01450</name>
</gene>
<keyword evidence="2" id="KW-0503">Monooxygenase</keyword>
<dbReference type="GO" id="GO:0004497">
    <property type="term" value="F:monooxygenase activity"/>
    <property type="evidence" value="ECO:0007669"/>
    <property type="project" value="UniProtKB-KW"/>
</dbReference>
<sequence length="116" mass="13520">MFVAVYWWRVHPGKEDQFRKAWRRGTDLIREKYGSYGSRLHRDADGRFVGYAEWPDEATWRAAFDRKMVYDDPETRAAFVDAIAEVPADADPIFTMTVTDDLLLRSAGGRRNEDFP</sequence>
<evidence type="ECO:0000313" key="2">
    <source>
        <dbReference type="EMBL" id="APL93293.1"/>
    </source>
</evidence>
<dbReference type="KEGG" id="sinb:SIDU_01450"/>
<protein>
    <submittedName>
        <fullName evidence="2">Antibiotic biosynthesis monooxygenase</fullName>
    </submittedName>
</protein>
<accession>A0A1L5BK72</accession>
<dbReference type="RefSeq" id="WP_007683666.1">
    <property type="nucleotide sequence ID" value="NZ_CP013070.1"/>
</dbReference>
<feature type="domain" description="ABM" evidence="1">
    <location>
        <begin position="1"/>
        <end position="64"/>
    </location>
</feature>
<organism evidence="2 3">
    <name type="scientific">Sphingobium indicum (strain DSM 16412 / CCM 7286 / MTCC 6364 / B90A)</name>
    <dbReference type="NCBI Taxonomy" id="861109"/>
    <lineage>
        <taxon>Bacteria</taxon>
        <taxon>Pseudomonadati</taxon>
        <taxon>Pseudomonadota</taxon>
        <taxon>Alphaproteobacteria</taxon>
        <taxon>Sphingomonadales</taxon>
        <taxon>Sphingomonadaceae</taxon>
        <taxon>Sphingobium</taxon>
    </lineage>
</organism>
<evidence type="ECO:0000259" key="1">
    <source>
        <dbReference type="Pfam" id="PF03992"/>
    </source>
</evidence>
<dbReference type="InterPro" id="IPR011008">
    <property type="entry name" value="Dimeric_a/b-barrel"/>
</dbReference>
<dbReference type="Pfam" id="PF03992">
    <property type="entry name" value="ABM"/>
    <property type="match status" value="1"/>
</dbReference>
<dbReference type="EMBL" id="CP013070">
    <property type="protein sequence ID" value="APL93293.1"/>
    <property type="molecule type" value="Genomic_DNA"/>
</dbReference>
<dbReference type="AlphaFoldDB" id="A0A1L5BK72"/>
<name>A0A1L5BK72_SPHIB</name>
<evidence type="ECO:0000313" key="3">
    <source>
        <dbReference type="Proteomes" id="UP000004550"/>
    </source>
</evidence>
<dbReference type="Gene3D" id="3.30.70.100">
    <property type="match status" value="1"/>
</dbReference>
<dbReference type="InterPro" id="IPR007138">
    <property type="entry name" value="ABM_dom"/>
</dbReference>
<reference evidence="2 3" key="1">
    <citation type="journal article" date="2012" name="J. Bacteriol.">
        <title>Genome sequence of Sphingobium indicum B90A, a hexachlorocyclohexane-degrading bacterium.</title>
        <authorList>
            <person name="Anand S."/>
            <person name="Sangwan N."/>
            <person name="Lata P."/>
            <person name="Kaur J."/>
            <person name="Dua A."/>
            <person name="Singh A.K."/>
            <person name="Verma M."/>
            <person name="Kaur J."/>
            <person name="Khurana J.P."/>
            <person name="Khurana P."/>
            <person name="Mathur S."/>
            <person name="Lal R."/>
        </authorList>
    </citation>
    <scope>NUCLEOTIDE SEQUENCE [LARGE SCALE GENOMIC DNA]</scope>
    <source>
        <strain evidence="3">DSM 16412 / CCM 7286 / MTCC 6364 / B90A</strain>
    </source>
</reference>
<proteinExistence type="predicted"/>